<evidence type="ECO:0000313" key="3">
    <source>
        <dbReference type="EMBL" id="PJJ60563.1"/>
    </source>
</evidence>
<accession>A0A2M9BRJ4</accession>
<reference evidence="3 4" key="1">
    <citation type="submission" date="2017-11" db="EMBL/GenBank/DDBJ databases">
        <title>Genomic Encyclopedia of Archaeal and Bacterial Type Strains, Phase II (KMG-II): From Individual Species to Whole Genera.</title>
        <authorList>
            <person name="Goeker M."/>
        </authorList>
    </citation>
    <scope>NUCLEOTIDE SEQUENCE [LARGE SCALE GENOMIC DNA]</scope>
    <source>
        <strain evidence="3 4">DSM 11115</strain>
    </source>
</reference>
<keyword evidence="2" id="KW-0732">Signal</keyword>
<dbReference type="AlphaFoldDB" id="A0A2M9BRJ4"/>
<evidence type="ECO:0000256" key="1">
    <source>
        <dbReference type="SAM" id="MobiDB-lite"/>
    </source>
</evidence>
<feature type="region of interest" description="Disordered" evidence="1">
    <location>
        <begin position="40"/>
        <end position="62"/>
    </location>
</feature>
<feature type="signal peptide" evidence="2">
    <location>
        <begin position="1"/>
        <end position="25"/>
    </location>
</feature>
<feature type="chain" id="PRO_5014812379" evidence="2">
    <location>
        <begin position="26"/>
        <end position="235"/>
    </location>
</feature>
<dbReference type="EMBL" id="PGFA01000001">
    <property type="protein sequence ID" value="PJJ60563.1"/>
    <property type="molecule type" value="Genomic_DNA"/>
</dbReference>
<dbReference type="RefSeq" id="WP_100336206.1">
    <property type="nucleotide sequence ID" value="NZ_PGFA01000001.1"/>
</dbReference>
<comment type="caution">
    <text evidence="3">The sequence shown here is derived from an EMBL/GenBank/DDBJ whole genome shotgun (WGS) entry which is preliminary data.</text>
</comment>
<organism evidence="3 4">
    <name type="scientific">Hymenobacter chitinivorans DSM 11115</name>
    <dbReference type="NCBI Taxonomy" id="1121954"/>
    <lineage>
        <taxon>Bacteria</taxon>
        <taxon>Pseudomonadati</taxon>
        <taxon>Bacteroidota</taxon>
        <taxon>Cytophagia</taxon>
        <taxon>Cytophagales</taxon>
        <taxon>Hymenobacteraceae</taxon>
        <taxon>Hymenobacter</taxon>
    </lineage>
</organism>
<sequence>MRTSSFRPVLLAALLLLGLPGFCLSAPPAPAEVGAALISQGPDDDQRREDQTTKQGTAQRLPGEADTTFLRRVLPVSFPNSADLVAYQCRPSTFGQQLFFSVPGGEGNEYGRDLFVLDPYQADTYAVQVLTLESLGDETGLAALFFADVDQNGQKELLTLLECSLREPAFKKQGTQYYGRVTQYQTVVFQYAGLSEAGRPHYRLDPVPRPYLDNLPTVAAVRQALAKHPSRGRGR</sequence>
<gene>
    <name evidence="3" type="ORF">CLV45_1992</name>
</gene>
<keyword evidence="4" id="KW-1185">Reference proteome</keyword>
<dbReference type="Proteomes" id="UP000228535">
    <property type="component" value="Unassembled WGS sequence"/>
</dbReference>
<proteinExistence type="predicted"/>
<protein>
    <submittedName>
        <fullName evidence="3">Uncharacterized protein</fullName>
    </submittedName>
</protein>
<name>A0A2M9BRJ4_9BACT</name>
<evidence type="ECO:0000256" key="2">
    <source>
        <dbReference type="SAM" id="SignalP"/>
    </source>
</evidence>
<evidence type="ECO:0000313" key="4">
    <source>
        <dbReference type="Proteomes" id="UP000228535"/>
    </source>
</evidence>
<dbReference type="OrthoDB" id="885087at2"/>